<dbReference type="KEGG" id="pei:H9L10_11285"/>
<feature type="DNA-binding region" description="H-T-H motif" evidence="4">
    <location>
        <begin position="33"/>
        <end position="52"/>
    </location>
</feature>
<evidence type="ECO:0000313" key="6">
    <source>
        <dbReference type="EMBL" id="QNN48858.1"/>
    </source>
</evidence>
<proteinExistence type="predicted"/>
<dbReference type="InterPro" id="IPR009057">
    <property type="entry name" value="Homeodomain-like_sf"/>
</dbReference>
<dbReference type="Proteomes" id="UP000515976">
    <property type="component" value="Chromosome"/>
</dbReference>
<dbReference type="Gene3D" id="1.10.357.10">
    <property type="entry name" value="Tetracycline Repressor, domain 2"/>
    <property type="match status" value="1"/>
</dbReference>
<accession>A0A7G9QZT3</accession>
<dbReference type="GO" id="GO:0000976">
    <property type="term" value="F:transcription cis-regulatory region binding"/>
    <property type="evidence" value="ECO:0007669"/>
    <property type="project" value="TreeGrafter"/>
</dbReference>
<evidence type="ECO:0000256" key="1">
    <source>
        <dbReference type="ARBA" id="ARBA00023015"/>
    </source>
</evidence>
<reference evidence="6 7" key="1">
    <citation type="submission" date="2020-08" db="EMBL/GenBank/DDBJ databases">
        <title>Genome sequence of Phycicoccus endophyticus JCM 31784T.</title>
        <authorList>
            <person name="Hyun D.-W."/>
            <person name="Bae J.-W."/>
        </authorList>
    </citation>
    <scope>NUCLEOTIDE SEQUENCE [LARGE SCALE GENOMIC DNA]</scope>
    <source>
        <strain evidence="6 7">JCM 31784</strain>
    </source>
</reference>
<evidence type="ECO:0000313" key="7">
    <source>
        <dbReference type="Proteomes" id="UP000515976"/>
    </source>
</evidence>
<dbReference type="PANTHER" id="PTHR30055:SF234">
    <property type="entry name" value="HTH-TYPE TRANSCRIPTIONAL REGULATOR BETI"/>
    <property type="match status" value="1"/>
</dbReference>
<dbReference type="SUPFAM" id="SSF46689">
    <property type="entry name" value="Homeodomain-like"/>
    <property type="match status" value="1"/>
</dbReference>
<dbReference type="EMBL" id="CP060712">
    <property type="protein sequence ID" value="QNN48858.1"/>
    <property type="molecule type" value="Genomic_DNA"/>
</dbReference>
<dbReference type="InterPro" id="IPR050109">
    <property type="entry name" value="HTH-type_TetR-like_transc_reg"/>
</dbReference>
<keyword evidence="7" id="KW-1185">Reference proteome</keyword>
<evidence type="ECO:0000259" key="5">
    <source>
        <dbReference type="PROSITE" id="PS50977"/>
    </source>
</evidence>
<dbReference type="AlphaFoldDB" id="A0A7G9QZT3"/>
<evidence type="ECO:0000256" key="3">
    <source>
        <dbReference type="ARBA" id="ARBA00023163"/>
    </source>
</evidence>
<evidence type="ECO:0000256" key="4">
    <source>
        <dbReference type="PROSITE-ProRule" id="PRU00335"/>
    </source>
</evidence>
<evidence type="ECO:0000256" key="2">
    <source>
        <dbReference type="ARBA" id="ARBA00023125"/>
    </source>
</evidence>
<dbReference type="PRINTS" id="PR00455">
    <property type="entry name" value="HTHTETR"/>
</dbReference>
<sequence>MTPRAPAMSPHDRRAAIIEATVPLLREHGAGLTTKQVADAAGIAEGTVFRAFGTKDELIKSCATAVFDTTTLVAELRGVAAEHSLDARLTAAVAALQRYLERAIGLMSTLAASGALPHPPPRTGPPGPRAMRDPAVDAALVDLVGPDAEHLRYPAQEVVTILSHLTLASSHPMLSGRAMPAEEIVSVVLDGVRKARPC</sequence>
<dbReference type="PANTHER" id="PTHR30055">
    <property type="entry name" value="HTH-TYPE TRANSCRIPTIONAL REGULATOR RUTR"/>
    <property type="match status" value="1"/>
</dbReference>
<dbReference type="RefSeq" id="WP_166102720.1">
    <property type="nucleotide sequence ID" value="NZ_BMMY01000008.1"/>
</dbReference>
<name>A0A7G9QZT3_9MICO</name>
<dbReference type="GO" id="GO:0003700">
    <property type="term" value="F:DNA-binding transcription factor activity"/>
    <property type="evidence" value="ECO:0007669"/>
    <property type="project" value="TreeGrafter"/>
</dbReference>
<keyword evidence="3" id="KW-0804">Transcription</keyword>
<keyword evidence="1" id="KW-0805">Transcription regulation</keyword>
<protein>
    <submittedName>
        <fullName evidence="6">TetR/AcrR family transcriptional regulator</fullName>
    </submittedName>
</protein>
<dbReference type="Pfam" id="PF00440">
    <property type="entry name" value="TetR_N"/>
    <property type="match status" value="1"/>
</dbReference>
<keyword evidence="2 4" id="KW-0238">DNA-binding</keyword>
<dbReference type="InterPro" id="IPR001647">
    <property type="entry name" value="HTH_TetR"/>
</dbReference>
<feature type="domain" description="HTH tetR-type" evidence="5">
    <location>
        <begin position="11"/>
        <end position="70"/>
    </location>
</feature>
<dbReference type="PROSITE" id="PS50977">
    <property type="entry name" value="HTH_TETR_2"/>
    <property type="match status" value="1"/>
</dbReference>
<organism evidence="6 7">
    <name type="scientific">Phycicoccus endophyticus</name>
    <dbReference type="NCBI Taxonomy" id="1690220"/>
    <lineage>
        <taxon>Bacteria</taxon>
        <taxon>Bacillati</taxon>
        <taxon>Actinomycetota</taxon>
        <taxon>Actinomycetes</taxon>
        <taxon>Micrococcales</taxon>
        <taxon>Intrasporangiaceae</taxon>
        <taxon>Phycicoccus</taxon>
    </lineage>
</organism>
<gene>
    <name evidence="6" type="ORF">H9L10_11285</name>
</gene>